<dbReference type="EMBL" id="VDGH01000008">
    <property type="protein sequence ID" value="TQR11869.1"/>
    <property type="molecule type" value="Genomic_DNA"/>
</dbReference>
<keyword evidence="7 9" id="KW-0472">Membrane</keyword>
<dbReference type="InterPro" id="IPR007387">
    <property type="entry name" value="TRAP_DctQ"/>
</dbReference>
<dbReference type="PANTHER" id="PTHR35011:SF10">
    <property type="entry name" value="TRAP TRANSPORTER SMALL PERMEASE PROTEIN"/>
    <property type="match status" value="1"/>
</dbReference>
<name>A0A544T336_9BACI</name>
<evidence type="ECO:0000256" key="9">
    <source>
        <dbReference type="SAM" id="Phobius"/>
    </source>
</evidence>
<feature type="transmembrane region" description="Helical" evidence="9">
    <location>
        <begin position="85"/>
        <end position="107"/>
    </location>
</feature>
<keyword evidence="4" id="KW-0997">Cell inner membrane</keyword>
<feature type="transmembrane region" description="Helical" evidence="9">
    <location>
        <begin position="127"/>
        <end position="147"/>
    </location>
</feature>
<evidence type="ECO:0000256" key="4">
    <source>
        <dbReference type="ARBA" id="ARBA00022519"/>
    </source>
</evidence>
<feature type="transmembrane region" description="Helical" evidence="9">
    <location>
        <begin position="15"/>
        <end position="37"/>
    </location>
</feature>
<dbReference type="GO" id="GO:0005886">
    <property type="term" value="C:plasma membrane"/>
    <property type="evidence" value="ECO:0007669"/>
    <property type="project" value="UniProtKB-SubCell"/>
</dbReference>
<evidence type="ECO:0000256" key="8">
    <source>
        <dbReference type="ARBA" id="ARBA00038436"/>
    </source>
</evidence>
<keyword evidence="2" id="KW-0813">Transport</keyword>
<comment type="caution">
    <text evidence="11">The sequence shown here is derived from an EMBL/GenBank/DDBJ whole genome shotgun (WGS) entry which is preliminary data.</text>
</comment>
<dbReference type="RefSeq" id="WP_142539653.1">
    <property type="nucleotide sequence ID" value="NZ_BMIE01000001.1"/>
</dbReference>
<organism evidence="11 12">
    <name type="scientific">Psychrobacillus lasiicapitis</name>
    <dbReference type="NCBI Taxonomy" id="1636719"/>
    <lineage>
        <taxon>Bacteria</taxon>
        <taxon>Bacillati</taxon>
        <taxon>Bacillota</taxon>
        <taxon>Bacilli</taxon>
        <taxon>Bacillales</taxon>
        <taxon>Bacillaceae</taxon>
        <taxon>Psychrobacillus</taxon>
    </lineage>
</organism>
<dbReference type="GO" id="GO:0022857">
    <property type="term" value="F:transmembrane transporter activity"/>
    <property type="evidence" value="ECO:0007669"/>
    <property type="project" value="TreeGrafter"/>
</dbReference>
<gene>
    <name evidence="11" type="ORF">FG382_14755</name>
</gene>
<dbReference type="AlphaFoldDB" id="A0A544T336"/>
<evidence type="ECO:0000256" key="6">
    <source>
        <dbReference type="ARBA" id="ARBA00022989"/>
    </source>
</evidence>
<accession>A0A544T336</accession>
<evidence type="ECO:0000256" key="7">
    <source>
        <dbReference type="ARBA" id="ARBA00023136"/>
    </source>
</evidence>
<comment type="similarity">
    <text evidence="8">Belongs to the TRAP transporter small permease family.</text>
</comment>
<feature type="domain" description="Tripartite ATP-independent periplasmic transporters DctQ component" evidence="10">
    <location>
        <begin position="25"/>
        <end position="154"/>
    </location>
</feature>
<keyword evidence="6 9" id="KW-1133">Transmembrane helix</keyword>
<protein>
    <submittedName>
        <fullName evidence="11">TRAP transporter small permease</fullName>
    </submittedName>
</protein>
<comment type="subcellular location">
    <subcellularLocation>
        <location evidence="1">Cell inner membrane</location>
        <topology evidence="1">Multi-pass membrane protein</topology>
    </subcellularLocation>
</comment>
<reference evidence="11 12" key="1">
    <citation type="submission" date="2019-05" db="EMBL/GenBank/DDBJ databases">
        <title>Psychrobacillus vulpis sp. nov., a new species isolated from feces of a red fox that inhabits in The Tablas de Daimiel Natural Park, Albacete, Spain.</title>
        <authorList>
            <person name="Rodriguez M."/>
            <person name="Reina J.C."/>
            <person name="Bejar V."/>
            <person name="Llamas I."/>
        </authorList>
    </citation>
    <scope>NUCLEOTIDE SEQUENCE [LARGE SCALE GENOMIC DNA]</scope>
    <source>
        <strain evidence="11 12">NEAU-3TGS17</strain>
    </source>
</reference>
<feature type="transmembrane region" description="Helical" evidence="9">
    <location>
        <begin position="43"/>
        <end position="64"/>
    </location>
</feature>
<evidence type="ECO:0000259" key="10">
    <source>
        <dbReference type="Pfam" id="PF04290"/>
    </source>
</evidence>
<keyword evidence="3" id="KW-1003">Cell membrane</keyword>
<evidence type="ECO:0000256" key="2">
    <source>
        <dbReference type="ARBA" id="ARBA00022448"/>
    </source>
</evidence>
<dbReference type="PANTHER" id="PTHR35011">
    <property type="entry name" value="2,3-DIKETO-L-GULONATE TRAP TRANSPORTER SMALL PERMEASE PROTEIN YIAM"/>
    <property type="match status" value="1"/>
</dbReference>
<evidence type="ECO:0000256" key="3">
    <source>
        <dbReference type="ARBA" id="ARBA00022475"/>
    </source>
</evidence>
<evidence type="ECO:0000256" key="5">
    <source>
        <dbReference type="ARBA" id="ARBA00022692"/>
    </source>
</evidence>
<dbReference type="Pfam" id="PF04290">
    <property type="entry name" value="DctQ"/>
    <property type="match status" value="1"/>
</dbReference>
<keyword evidence="5 9" id="KW-0812">Transmembrane</keyword>
<dbReference type="InterPro" id="IPR055348">
    <property type="entry name" value="DctQ"/>
</dbReference>
<sequence length="172" mass="19566">MKKILSILEIVEEGIASFFFITGSIIAIYGVFMRYIFNNPVGWTTEIFEIFMVAAIFLGFGMALKDERHIVVDLVYDKMPPFIKKIFNIISNVLGAGFSIYLMFMGIEMVDIARVQGGVTVDVGIPIWLTYMIMPIGMGLLSFYFLVRIVSVIRNPVKDEEQENIERMKNAV</sequence>
<evidence type="ECO:0000313" key="11">
    <source>
        <dbReference type="EMBL" id="TQR11869.1"/>
    </source>
</evidence>
<dbReference type="GO" id="GO:0015740">
    <property type="term" value="P:C4-dicarboxylate transport"/>
    <property type="evidence" value="ECO:0007669"/>
    <property type="project" value="TreeGrafter"/>
</dbReference>
<dbReference type="OrthoDB" id="9815614at2"/>
<proteinExistence type="inferred from homology"/>
<evidence type="ECO:0000313" key="12">
    <source>
        <dbReference type="Proteomes" id="UP000317316"/>
    </source>
</evidence>
<dbReference type="Proteomes" id="UP000317316">
    <property type="component" value="Unassembled WGS sequence"/>
</dbReference>
<evidence type="ECO:0000256" key="1">
    <source>
        <dbReference type="ARBA" id="ARBA00004429"/>
    </source>
</evidence>
<keyword evidence="12" id="KW-1185">Reference proteome</keyword>